<proteinExistence type="inferred from homology"/>
<gene>
    <name evidence="3" type="ORF">GSLYS_00020522001</name>
</gene>
<dbReference type="Gene3D" id="3.30.497.10">
    <property type="entry name" value="Antithrombin, subunit I, domain 2"/>
    <property type="match status" value="1"/>
</dbReference>
<keyword evidence="4" id="KW-1185">Reference proteome</keyword>
<feature type="domain" description="Serpin" evidence="2">
    <location>
        <begin position="1"/>
        <end position="212"/>
    </location>
</feature>
<sequence length="219" mass="24592">MIVNFLNLRLRWRQKFIYNKGNYMDFITSTFKKIKTTSMRTSGHFGYALSHELNGHVLKIPFENERFSFYVIVPTTADGLAKLEGKLARHSLHLDQVLDSVVARDVVVELPLLSVVGGVELEEPLQKLGIKAAFSDDADFTEATPLKCNIGQAVHTPLIDLGNNTPKNQGLEKIIGDKAEKLVKVKASHPFLFFVRDDLYGVLIIQGRMLEPLNKTKSP</sequence>
<dbReference type="PANTHER" id="PTHR11461:SF211">
    <property type="entry name" value="GH10112P-RELATED"/>
    <property type="match status" value="1"/>
</dbReference>
<dbReference type="EMBL" id="CAXITT010000917">
    <property type="protein sequence ID" value="CAL1547197.1"/>
    <property type="molecule type" value="Genomic_DNA"/>
</dbReference>
<dbReference type="AlphaFoldDB" id="A0AAV2IJX6"/>
<dbReference type="GO" id="GO:0004867">
    <property type="term" value="F:serine-type endopeptidase inhibitor activity"/>
    <property type="evidence" value="ECO:0007669"/>
    <property type="project" value="InterPro"/>
</dbReference>
<reference evidence="3 4" key="1">
    <citation type="submission" date="2024-04" db="EMBL/GenBank/DDBJ databases">
        <authorList>
            <consortium name="Genoscope - CEA"/>
            <person name="William W."/>
        </authorList>
    </citation>
    <scope>NUCLEOTIDE SEQUENCE [LARGE SCALE GENOMIC DNA]</scope>
</reference>
<dbReference type="SUPFAM" id="SSF56574">
    <property type="entry name" value="Serpins"/>
    <property type="match status" value="1"/>
</dbReference>
<dbReference type="InterPro" id="IPR036186">
    <property type="entry name" value="Serpin_sf"/>
</dbReference>
<dbReference type="InterPro" id="IPR023796">
    <property type="entry name" value="Serpin_dom"/>
</dbReference>
<comment type="caution">
    <text evidence="3">The sequence shown here is derived from an EMBL/GenBank/DDBJ whole genome shotgun (WGS) entry which is preliminary data.</text>
</comment>
<dbReference type="Pfam" id="PF00079">
    <property type="entry name" value="Serpin"/>
    <property type="match status" value="1"/>
</dbReference>
<protein>
    <recommendedName>
        <fullName evidence="2">Serpin domain-containing protein</fullName>
    </recommendedName>
</protein>
<comment type="similarity">
    <text evidence="1">Belongs to the serpin family.</text>
</comment>
<name>A0AAV2IJX6_LYMST</name>
<accession>A0AAV2IJX6</accession>
<evidence type="ECO:0000313" key="3">
    <source>
        <dbReference type="EMBL" id="CAL1547197.1"/>
    </source>
</evidence>
<evidence type="ECO:0000259" key="2">
    <source>
        <dbReference type="Pfam" id="PF00079"/>
    </source>
</evidence>
<dbReference type="Gene3D" id="2.30.39.10">
    <property type="entry name" value="Alpha-1-antitrypsin, domain 1"/>
    <property type="match status" value="1"/>
</dbReference>
<evidence type="ECO:0000313" key="4">
    <source>
        <dbReference type="Proteomes" id="UP001497497"/>
    </source>
</evidence>
<dbReference type="InterPro" id="IPR042178">
    <property type="entry name" value="Serpin_sf_1"/>
</dbReference>
<dbReference type="GO" id="GO:0005615">
    <property type="term" value="C:extracellular space"/>
    <property type="evidence" value="ECO:0007669"/>
    <property type="project" value="InterPro"/>
</dbReference>
<dbReference type="InterPro" id="IPR042185">
    <property type="entry name" value="Serpin_sf_2"/>
</dbReference>
<organism evidence="3 4">
    <name type="scientific">Lymnaea stagnalis</name>
    <name type="common">Great pond snail</name>
    <name type="synonym">Helix stagnalis</name>
    <dbReference type="NCBI Taxonomy" id="6523"/>
    <lineage>
        <taxon>Eukaryota</taxon>
        <taxon>Metazoa</taxon>
        <taxon>Spiralia</taxon>
        <taxon>Lophotrochozoa</taxon>
        <taxon>Mollusca</taxon>
        <taxon>Gastropoda</taxon>
        <taxon>Heterobranchia</taxon>
        <taxon>Euthyneura</taxon>
        <taxon>Panpulmonata</taxon>
        <taxon>Hygrophila</taxon>
        <taxon>Lymnaeoidea</taxon>
        <taxon>Lymnaeidae</taxon>
        <taxon>Lymnaea</taxon>
    </lineage>
</organism>
<dbReference type="Proteomes" id="UP001497497">
    <property type="component" value="Unassembled WGS sequence"/>
</dbReference>
<dbReference type="InterPro" id="IPR000215">
    <property type="entry name" value="Serpin_fam"/>
</dbReference>
<dbReference type="PANTHER" id="PTHR11461">
    <property type="entry name" value="SERINE PROTEASE INHIBITOR, SERPIN"/>
    <property type="match status" value="1"/>
</dbReference>
<evidence type="ECO:0000256" key="1">
    <source>
        <dbReference type="ARBA" id="ARBA00009500"/>
    </source>
</evidence>